<dbReference type="GO" id="GO:0005886">
    <property type="term" value="C:plasma membrane"/>
    <property type="evidence" value="ECO:0007669"/>
    <property type="project" value="UniProtKB-SubCell"/>
</dbReference>
<evidence type="ECO:0000259" key="11">
    <source>
        <dbReference type="PROSITE" id="PS50262"/>
    </source>
</evidence>
<feature type="transmembrane region" description="Helical" evidence="10">
    <location>
        <begin position="300"/>
        <end position="322"/>
    </location>
</feature>
<dbReference type="Gene3D" id="1.20.1070.10">
    <property type="entry name" value="Rhodopsin 7-helix transmembrane proteins"/>
    <property type="match status" value="1"/>
</dbReference>
<feature type="transmembrane region" description="Helical" evidence="10">
    <location>
        <begin position="47"/>
        <end position="72"/>
    </location>
</feature>
<accession>A0A8S1ERL5</accession>
<evidence type="ECO:0000313" key="12">
    <source>
        <dbReference type="EMBL" id="CAB3402111.1"/>
    </source>
</evidence>
<dbReference type="Proteomes" id="UP000494206">
    <property type="component" value="Unassembled WGS sequence"/>
</dbReference>
<proteinExistence type="inferred from homology"/>
<evidence type="ECO:0000313" key="13">
    <source>
        <dbReference type="Proteomes" id="UP000494206"/>
    </source>
</evidence>
<evidence type="ECO:0000256" key="10">
    <source>
        <dbReference type="SAM" id="Phobius"/>
    </source>
</evidence>
<comment type="subcellular location">
    <subcellularLocation>
        <location evidence="1">Cell membrane</location>
        <topology evidence="1">Multi-pass membrane protein</topology>
    </subcellularLocation>
</comment>
<keyword evidence="5 9" id="KW-0297">G-protein coupled receptor</keyword>
<dbReference type="PANTHER" id="PTHR46925:SF2">
    <property type="entry name" value="G-PROTEIN COUPLED RECEPTOR TKR-1-RELATED"/>
    <property type="match status" value="1"/>
</dbReference>
<dbReference type="AlphaFoldDB" id="A0A8S1ERL5"/>
<feature type="transmembrane region" description="Helical" evidence="10">
    <location>
        <begin position="162"/>
        <end position="191"/>
    </location>
</feature>
<feature type="transmembrane region" description="Helical" evidence="10">
    <location>
        <begin position="112"/>
        <end position="141"/>
    </location>
</feature>
<name>A0A8S1ERL5_9PELO</name>
<keyword evidence="6 10" id="KW-0472">Membrane</keyword>
<sequence length="420" mass="48074">MPDNIEFLSQIGEKVCDTESKNASLPDYLNGIFYCSQVENDTIATQVFAAVAFVLLMVVALTGNSVVMWIIYEHKVMHHGFNFFLFNMAFADLLIALFNVGTSWTYNLYYDWWFGDLCILTSFFGIAPTTVSVFSMMALSWDRCQAVVNPLKKRPLSRRRSLIAISCIWLISTITALPFALAANVSTIYMYDLESSKLVVRKLCASPVNSMFDHMLFFIQYAVPLFVLSFTFARIAMAFRTTDEATGNNSKANNHTRAKSKAVKMLALMVFAFMFCWLPYHLYHTFELSNFIAGPNAKYIYLAIYWVAMSSSAYNPIIYCFANERFRIGFRYVFRWMPLVECKREAYEYSQLFPDKMRSMAISLQKGKCLKEPSYLLEKQSKEFSSFTCQTSPDIVQCVIGTEKPKKPSRTALLSCHNAD</sequence>
<feature type="transmembrane region" description="Helical" evidence="10">
    <location>
        <begin position="211"/>
        <end position="233"/>
    </location>
</feature>
<evidence type="ECO:0000256" key="5">
    <source>
        <dbReference type="ARBA" id="ARBA00023040"/>
    </source>
</evidence>
<feature type="transmembrane region" description="Helical" evidence="10">
    <location>
        <begin position="262"/>
        <end position="280"/>
    </location>
</feature>
<dbReference type="SUPFAM" id="SSF81321">
    <property type="entry name" value="Family A G protein-coupled receptor-like"/>
    <property type="match status" value="1"/>
</dbReference>
<evidence type="ECO:0000256" key="3">
    <source>
        <dbReference type="ARBA" id="ARBA00022692"/>
    </source>
</evidence>
<dbReference type="EMBL" id="CADEPM010000003">
    <property type="protein sequence ID" value="CAB3402111.1"/>
    <property type="molecule type" value="Genomic_DNA"/>
</dbReference>
<keyword evidence="3 9" id="KW-0812">Transmembrane</keyword>
<organism evidence="12 13">
    <name type="scientific">Caenorhabditis bovis</name>
    <dbReference type="NCBI Taxonomy" id="2654633"/>
    <lineage>
        <taxon>Eukaryota</taxon>
        <taxon>Metazoa</taxon>
        <taxon>Ecdysozoa</taxon>
        <taxon>Nematoda</taxon>
        <taxon>Chromadorea</taxon>
        <taxon>Rhabditida</taxon>
        <taxon>Rhabditina</taxon>
        <taxon>Rhabditomorpha</taxon>
        <taxon>Rhabditoidea</taxon>
        <taxon>Rhabditidae</taxon>
        <taxon>Peloderinae</taxon>
        <taxon>Caenorhabditis</taxon>
    </lineage>
</organism>
<keyword evidence="2" id="KW-1003">Cell membrane</keyword>
<dbReference type="InterPro" id="IPR001681">
    <property type="entry name" value="Neurokn_rcpt"/>
</dbReference>
<evidence type="ECO:0000256" key="7">
    <source>
        <dbReference type="ARBA" id="ARBA00023170"/>
    </source>
</evidence>
<feature type="transmembrane region" description="Helical" evidence="10">
    <location>
        <begin position="84"/>
        <end position="106"/>
    </location>
</feature>
<dbReference type="Pfam" id="PF00001">
    <property type="entry name" value="7tm_1"/>
    <property type="match status" value="1"/>
</dbReference>
<dbReference type="PROSITE" id="PS00237">
    <property type="entry name" value="G_PROTEIN_RECEP_F1_1"/>
    <property type="match status" value="1"/>
</dbReference>
<evidence type="ECO:0000256" key="6">
    <source>
        <dbReference type="ARBA" id="ARBA00023136"/>
    </source>
</evidence>
<evidence type="ECO:0000256" key="9">
    <source>
        <dbReference type="RuleBase" id="RU000688"/>
    </source>
</evidence>
<evidence type="ECO:0000256" key="1">
    <source>
        <dbReference type="ARBA" id="ARBA00004651"/>
    </source>
</evidence>
<keyword evidence="4 10" id="KW-1133">Transmembrane helix</keyword>
<protein>
    <recommendedName>
        <fullName evidence="11">G-protein coupled receptors family 1 profile domain-containing protein</fullName>
    </recommendedName>
</protein>
<keyword evidence="8 9" id="KW-0807">Transducer</keyword>
<comment type="similarity">
    <text evidence="9">Belongs to the G-protein coupled receptor 1 family.</text>
</comment>
<dbReference type="SMART" id="SM01381">
    <property type="entry name" value="7TM_GPCR_Srsx"/>
    <property type="match status" value="1"/>
</dbReference>
<gene>
    <name evidence="12" type="ORF">CBOVIS_LOCUS4773</name>
</gene>
<dbReference type="PROSITE" id="PS50262">
    <property type="entry name" value="G_PROTEIN_RECEP_F1_2"/>
    <property type="match status" value="1"/>
</dbReference>
<keyword evidence="13" id="KW-1185">Reference proteome</keyword>
<dbReference type="PANTHER" id="PTHR46925">
    <property type="entry name" value="G-PROTEIN COUPLED RECEPTOR TKR-1-RELATED"/>
    <property type="match status" value="1"/>
</dbReference>
<evidence type="ECO:0000256" key="2">
    <source>
        <dbReference type="ARBA" id="ARBA00022475"/>
    </source>
</evidence>
<evidence type="ECO:0000256" key="4">
    <source>
        <dbReference type="ARBA" id="ARBA00022989"/>
    </source>
</evidence>
<dbReference type="OrthoDB" id="5981855at2759"/>
<dbReference type="InterPro" id="IPR000276">
    <property type="entry name" value="GPCR_Rhodpsn"/>
</dbReference>
<dbReference type="InterPro" id="IPR017452">
    <property type="entry name" value="GPCR_Rhodpsn_7TM"/>
</dbReference>
<evidence type="ECO:0000256" key="8">
    <source>
        <dbReference type="ARBA" id="ARBA00023224"/>
    </source>
</evidence>
<keyword evidence="7 9" id="KW-0675">Receptor</keyword>
<dbReference type="GO" id="GO:0004995">
    <property type="term" value="F:tachykinin receptor activity"/>
    <property type="evidence" value="ECO:0007669"/>
    <property type="project" value="InterPro"/>
</dbReference>
<feature type="domain" description="G-protein coupled receptors family 1 profile" evidence="11">
    <location>
        <begin position="63"/>
        <end position="319"/>
    </location>
</feature>
<dbReference type="PRINTS" id="PR00237">
    <property type="entry name" value="GPCRRHODOPSN"/>
</dbReference>
<comment type="caution">
    <text evidence="12">The sequence shown here is derived from an EMBL/GenBank/DDBJ whole genome shotgun (WGS) entry which is preliminary data.</text>
</comment>
<reference evidence="12 13" key="1">
    <citation type="submission" date="2020-04" db="EMBL/GenBank/DDBJ databases">
        <authorList>
            <person name="Laetsch R D."/>
            <person name="Stevens L."/>
            <person name="Kumar S."/>
            <person name="Blaxter L. M."/>
        </authorList>
    </citation>
    <scope>NUCLEOTIDE SEQUENCE [LARGE SCALE GENOMIC DNA]</scope>
</reference>